<dbReference type="Gene3D" id="2.30.30.100">
    <property type="match status" value="1"/>
</dbReference>
<proteinExistence type="predicted"/>
<evidence type="ECO:0000256" key="4">
    <source>
        <dbReference type="SAM" id="MobiDB-lite"/>
    </source>
</evidence>
<dbReference type="GO" id="GO:0003723">
    <property type="term" value="F:RNA binding"/>
    <property type="evidence" value="ECO:0007669"/>
    <property type="project" value="InterPro"/>
</dbReference>
<reference evidence="6 7" key="1">
    <citation type="journal article" date="2015" name="Mol. Biochem. Parasitol.">
        <title>Identification of polymorphic genes for use in assemblage B genotyping assays through comparative genomics of multiple assemblage B Giardia duodenalis isolates.</title>
        <authorList>
            <person name="Wielinga C."/>
            <person name="Thompson R.C."/>
            <person name="Monis P."/>
            <person name="Ryan U."/>
        </authorList>
    </citation>
    <scope>NUCLEOTIDE SEQUENCE [LARGE SCALE GENOMIC DNA]</scope>
    <source>
        <strain evidence="6 7">BAH15c1</strain>
    </source>
</reference>
<dbReference type="PROSITE" id="PS52002">
    <property type="entry name" value="SM"/>
    <property type="match status" value="1"/>
</dbReference>
<dbReference type="EMBL" id="JXTI01000108">
    <property type="protein sequence ID" value="KWX12614.1"/>
    <property type="molecule type" value="Genomic_DNA"/>
</dbReference>
<evidence type="ECO:0000256" key="3">
    <source>
        <dbReference type="ARBA" id="ARBA00023274"/>
    </source>
</evidence>
<dbReference type="GO" id="GO:0005634">
    <property type="term" value="C:nucleus"/>
    <property type="evidence" value="ECO:0007669"/>
    <property type="project" value="UniProtKB-SubCell"/>
</dbReference>
<feature type="compositionally biased region" description="Low complexity" evidence="4">
    <location>
        <begin position="84"/>
        <end position="97"/>
    </location>
</feature>
<dbReference type="InterPro" id="IPR047575">
    <property type="entry name" value="Sm"/>
</dbReference>
<dbReference type="SUPFAM" id="SSF50182">
    <property type="entry name" value="Sm-like ribonucleoproteins"/>
    <property type="match status" value="1"/>
</dbReference>
<dbReference type="InterPro" id="IPR027141">
    <property type="entry name" value="LSm4/Sm_D1/D3"/>
</dbReference>
<evidence type="ECO:0000259" key="5">
    <source>
        <dbReference type="PROSITE" id="PS52002"/>
    </source>
</evidence>
<gene>
    <name evidence="6" type="ORF">QR46_3410</name>
</gene>
<evidence type="ECO:0000313" key="7">
    <source>
        <dbReference type="Proteomes" id="UP000070089"/>
    </source>
</evidence>
<name>A0A132NRA6_GIAIN</name>
<accession>A0A132NRA6</accession>
<dbReference type="SMART" id="SM00651">
    <property type="entry name" value="Sm"/>
    <property type="match status" value="1"/>
</dbReference>
<evidence type="ECO:0000313" key="6">
    <source>
        <dbReference type="EMBL" id="KWX12614.1"/>
    </source>
</evidence>
<organism evidence="6 7">
    <name type="scientific">Giardia duodenalis assemblage B</name>
    <dbReference type="NCBI Taxonomy" id="1394984"/>
    <lineage>
        <taxon>Eukaryota</taxon>
        <taxon>Metamonada</taxon>
        <taxon>Diplomonadida</taxon>
        <taxon>Hexamitidae</taxon>
        <taxon>Giardiinae</taxon>
        <taxon>Giardia</taxon>
    </lineage>
</organism>
<feature type="region of interest" description="Disordered" evidence="4">
    <location>
        <begin position="84"/>
        <end position="103"/>
    </location>
</feature>
<dbReference type="AlphaFoldDB" id="A0A132NRA6"/>
<dbReference type="VEuPathDB" id="GiardiaDB:QR46_3410"/>
<dbReference type="InterPro" id="IPR001163">
    <property type="entry name" value="Sm_dom_euk/arc"/>
</dbReference>
<dbReference type="GO" id="GO:0006396">
    <property type="term" value="P:RNA processing"/>
    <property type="evidence" value="ECO:0007669"/>
    <property type="project" value="InterPro"/>
</dbReference>
<dbReference type="Proteomes" id="UP000070089">
    <property type="component" value="Unassembled WGS sequence"/>
</dbReference>
<protein>
    <submittedName>
        <fullName evidence="6">SnRNP Sm-like protein</fullName>
    </submittedName>
</protein>
<evidence type="ECO:0000256" key="2">
    <source>
        <dbReference type="ARBA" id="ARBA00023242"/>
    </source>
</evidence>
<sequence length="115" mass="12559">MKQVLPNCVNYYMVIALKDSTTVQGVLRNVDVQMNMVLSDVTMIDTESKSSHYPTYSLQGSLISSIRIPDRAIKEAASIAASQSMNSSSVSTSQRLSTPHVSATPRGDYIDVMDL</sequence>
<dbReference type="Pfam" id="PF01423">
    <property type="entry name" value="LSM"/>
    <property type="match status" value="1"/>
</dbReference>
<keyword evidence="3" id="KW-0687">Ribonucleoprotein</keyword>
<keyword evidence="2" id="KW-0539">Nucleus</keyword>
<dbReference type="PANTHER" id="PTHR23338">
    <property type="entry name" value="SMALL NUCLEAR RIBONUCLEOPROTEIN SM"/>
    <property type="match status" value="1"/>
</dbReference>
<dbReference type="OrthoDB" id="10256176at2759"/>
<feature type="domain" description="Sm" evidence="5">
    <location>
        <begin position="1"/>
        <end position="72"/>
    </location>
</feature>
<evidence type="ECO:0000256" key="1">
    <source>
        <dbReference type="ARBA" id="ARBA00004123"/>
    </source>
</evidence>
<dbReference type="InterPro" id="IPR010920">
    <property type="entry name" value="LSM_dom_sf"/>
</dbReference>
<comment type="subcellular location">
    <subcellularLocation>
        <location evidence="1">Nucleus</location>
    </subcellularLocation>
</comment>
<dbReference type="GO" id="GO:1990904">
    <property type="term" value="C:ribonucleoprotein complex"/>
    <property type="evidence" value="ECO:0007669"/>
    <property type="project" value="UniProtKB-KW"/>
</dbReference>
<comment type="caution">
    <text evidence="6">The sequence shown here is derived from an EMBL/GenBank/DDBJ whole genome shotgun (WGS) entry which is preliminary data.</text>
</comment>